<dbReference type="AlphaFoldDB" id="A0A0C1V645"/>
<evidence type="ECO:0000313" key="1">
    <source>
        <dbReference type="EMBL" id="KIE63899.1"/>
    </source>
</evidence>
<gene>
    <name evidence="1" type="ORF">P689_12268</name>
</gene>
<comment type="caution">
    <text evidence="1">The sequence shown here is derived from an EMBL/GenBank/DDBJ whole genome shotgun (WGS) entry which is preliminary data.</text>
</comment>
<dbReference type="HOGENOM" id="CLU_3306544_0_0_6"/>
<dbReference type="EMBL" id="AWXV01000004">
    <property type="protein sequence ID" value="KIE63899.1"/>
    <property type="molecule type" value="Genomic_DNA"/>
</dbReference>
<name>A0A0C1V645_9ENTR</name>
<organism evidence="1 2">
    <name type="scientific">Candidatus Riesia pediculischaeffi PTSU</name>
    <dbReference type="NCBI Taxonomy" id="1401651"/>
    <lineage>
        <taxon>Bacteria</taxon>
        <taxon>Pseudomonadati</taxon>
        <taxon>Pseudomonadota</taxon>
        <taxon>Gammaproteobacteria</taxon>
        <taxon>Enterobacterales</taxon>
        <taxon>Enterobacteriaceae</taxon>
        <taxon>Candidatus Riesia</taxon>
    </lineage>
</organism>
<accession>A0A0C1V645</accession>
<sequence length="39" mass="4787">MYILYDLLEKKKEFLRFYSYPILNSKNVGSLVRRCELSR</sequence>
<dbReference type="Proteomes" id="UP000054529">
    <property type="component" value="Unassembled WGS sequence"/>
</dbReference>
<protein>
    <submittedName>
        <fullName evidence="1">Uncharacterized protein</fullName>
    </submittedName>
</protein>
<proteinExistence type="predicted"/>
<evidence type="ECO:0000313" key="2">
    <source>
        <dbReference type="Proteomes" id="UP000054529"/>
    </source>
</evidence>
<reference evidence="1 2" key="1">
    <citation type="journal article" date="2014" name="G3 (Bethesda)">
        <title>Genome sequence of Candidatus Riesia pediculischaeffi, endosymbiont of chimpanzee lice, and genomic comparison of recently acquired endosymbionts from human and chimpanzee lice.</title>
        <authorList>
            <person name="Boyd B.M."/>
            <person name="Allen J.M."/>
            <person name="de Crecy-Lagard V."/>
            <person name="Reed D.L."/>
        </authorList>
    </citation>
    <scope>NUCLEOTIDE SEQUENCE [LARGE SCALE GENOMIC DNA]</scope>
    <source>
        <strain evidence="1 2">PTSU</strain>
    </source>
</reference>